<evidence type="ECO:0000313" key="2">
    <source>
        <dbReference type="EMBL" id="MFB9730701.1"/>
    </source>
</evidence>
<comment type="caution">
    <text evidence="2">The sequence shown here is derived from an EMBL/GenBank/DDBJ whole genome shotgun (WGS) entry which is preliminary data.</text>
</comment>
<organism evidence="2 3">
    <name type="scientific">Ornithinimicrobium kibberense</name>
    <dbReference type="NCBI Taxonomy" id="282060"/>
    <lineage>
        <taxon>Bacteria</taxon>
        <taxon>Bacillati</taxon>
        <taxon>Actinomycetota</taxon>
        <taxon>Actinomycetes</taxon>
        <taxon>Micrococcales</taxon>
        <taxon>Ornithinimicrobiaceae</taxon>
        <taxon>Ornithinimicrobium</taxon>
    </lineage>
</organism>
<keyword evidence="3" id="KW-1185">Reference proteome</keyword>
<gene>
    <name evidence="2" type="ORF">ACFFN0_01430</name>
</gene>
<feature type="signal peptide" evidence="1">
    <location>
        <begin position="1"/>
        <end position="30"/>
    </location>
</feature>
<feature type="chain" id="PRO_5046201263" evidence="1">
    <location>
        <begin position="31"/>
        <end position="178"/>
    </location>
</feature>
<dbReference type="EMBL" id="JBHMAX010000002">
    <property type="protein sequence ID" value="MFB9730701.1"/>
    <property type="molecule type" value="Genomic_DNA"/>
</dbReference>
<dbReference type="Proteomes" id="UP001589613">
    <property type="component" value="Unassembled WGS sequence"/>
</dbReference>
<dbReference type="Pfam" id="PF04314">
    <property type="entry name" value="PCuAC"/>
    <property type="match status" value="1"/>
</dbReference>
<accession>A0ABV5UYU2</accession>
<reference evidence="2 3" key="1">
    <citation type="submission" date="2024-09" db="EMBL/GenBank/DDBJ databases">
        <authorList>
            <person name="Sun Q."/>
            <person name="Mori K."/>
        </authorList>
    </citation>
    <scope>NUCLEOTIDE SEQUENCE [LARGE SCALE GENOMIC DNA]</scope>
    <source>
        <strain evidence="2 3">JCM 12763</strain>
    </source>
</reference>
<protein>
    <submittedName>
        <fullName evidence="2">Copper chaperone PCu(A)C</fullName>
    </submittedName>
</protein>
<dbReference type="InterPro" id="IPR036182">
    <property type="entry name" value="PCuAC_sf"/>
</dbReference>
<name>A0ABV5UYU2_9MICO</name>
<evidence type="ECO:0000313" key="3">
    <source>
        <dbReference type="Proteomes" id="UP001589613"/>
    </source>
</evidence>
<dbReference type="RefSeq" id="WP_141337466.1">
    <property type="nucleotide sequence ID" value="NZ_JBHMAX010000002.1"/>
</dbReference>
<dbReference type="PANTHER" id="PTHR36302:SF1">
    <property type="entry name" value="COPPER CHAPERONE PCU(A)C"/>
    <property type="match status" value="1"/>
</dbReference>
<keyword evidence="1" id="KW-0732">Signal</keyword>
<dbReference type="Gene3D" id="2.60.40.1890">
    <property type="entry name" value="PCu(A)C copper chaperone"/>
    <property type="match status" value="1"/>
</dbReference>
<dbReference type="InterPro" id="IPR007410">
    <property type="entry name" value="LpqE-like"/>
</dbReference>
<dbReference type="PANTHER" id="PTHR36302">
    <property type="entry name" value="BLR7088 PROTEIN"/>
    <property type="match status" value="1"/>
</dbReference>
<dbReference type="InterPro" id="IPR058248">
    <property type="entry name" value="Lxx211020-like"/>
</dbReference>
<proteinExistence type="predicted"/>
<dbReference type="SUPFAM" id="SSF110087">
    <property type="entry name" value="DR1885-like metal-binding protein"/>
    <property type="match status" value="1"/>
</dbReference>
<sequence length="178" mass="18351">MPTVRRSALPALTLALALAMPLTGCGSTSADPTDGSATAADDAALTLEDGWAKATDGPMTGVFGTLTNEGDADLHLVEVRSELAGMAEMHVTVDDGAGGRVMREAEDGFVVPAGGEHALEPGGDHLMLMQLAEPVETGQEVALVVVDADGGEHEFTVSARAFSGAEEEYAPEQETEDR</sequence>
<evidence type="ECO:0000256" key="1">
    <source>
        <dbReference type="SAM" id="SignalP"/>
    </source>
</evidence>